<comment type="caution">
    <text evidence="2">The sequence shown here is derived from an EMBL/GenBank/DDBJ whole genome shotgun (WGS) entry which is preliminary data.</text>
</comment>
<evidence type="ECO:0000259" key="1">
    <source>
        <dbReference type="Pfam" id="PF14200"/>
    </source>
</evidence>
<dbReference type="SUPFAM" id="SSF50370">
    <property type="entry name" value="Ricin B-like lectins"/>
    <property type="match status" value="1"/>
</dbReference>
<dbReference type="Pfam" id="PF14200">
    <property type="entry name" value="RicinB_lectin_2"/>
    <property type="match status" value="1"/>
</dbReference>
<accession>A0AAD5RZW1</accession>
<feature type="non-terminal residue" evidence="2">
    <location>
        <position position="1"/>
    </location>
</feature>
<dbReference type="InterPro" id="IPR000772">
    <property type="entry name" value="Ricin_B_lectin"/>
</dbReference>
<dbReference type="AlphaFoldDB" id="A0AAD5RZW1"/>
<reference evidence="2" key="1">
    <citation type="submission" date="2020-05" db="EMBL/GenBank/DDBJ databases">
        <title>Phylogenomic resolution of chytrid fungi.</title>
        <authorList>
            <person name="Stajich J.E."/>
            <person name="Amses K."/>
            <person name="Simmons R."/>
            <person name="Seto K."/>
            <person name="Myers J."/>
            <person name="Bonds A."/>
            <person name="Quandt C.A."/>
            <person name="Barry K."/>
            <person name="Liu P."/>
            <person name="Grigoriev I."/>
            <person name="Longcore J.E."/>
            <person name="James T.Y."/>
        </authorList>
    </citation>
    <scope>NUCLEOTIDE SEQUENCE</scope>
    <source>
        <strain evidence="2">JEL0318</strain>
    </source>
</reference>
<keyword evidence="3" id="KW-1185">Reference proteome</keyword>
<gene>
    <name evidence="2" type="ORF">HK097_006268</name>
</gene>
<dbReference type="Gene3D" id="2.80.10.50">
    <property type="match status" value="1"/>
</dbReference>
<evidence type="ECO:0000313" key="3">
    <source>
        <dbReference type="Proteomes" id="UP001212841"/>
    </source>
</evidence>
<organism evidence="2 3">
    <name type="scientific">Rhizophlyctis rosea</name>
    <dbReference type="NCBI Taxonomy" id="64517"/>
    <lineage>
        <taxon>Eukaryota</taxon>
        <taxon>Fungi</taxon>
        <taxon>Fungi incertae sedis</taxon>
        <taxon>Chytridiomycota</taxon>
        <taxon>Chytridiomycota incertae sedis</taxon>
        <taxon>Chytridiomycetes</taxon>
        <taxon>Rhizophlyctidales</taxon>
        <taxon>Rhizophlyctidaceae</taxon>
        <taxon>Rhizophlyctis</taxon>
    </lineage>
</organism>
<dbReference type="InterPro" id="IPR035992">
    <property type="entry name" value="Ricin_B-like_lectins"/>
</dbReference>
<dbReference type="CDD" id="cd00161">
    <property type="entry name" value="beta-trefoil_Ricin-like"/>
    <property type="match status" value="1"/>
</dbReference>
<proteinExistence type="predicted"/>
<name>A0AAD5RZW1_9FUNG</name>
<dbReference type="EMBL" id="JADGJD010002941">
    <property type="protein sequence ID" value="KAJ3026977.1"/>
    <property type="molecule type" value="Genomic_DNA"/>
</dbReference>
<dbReference type="Proteomes" id="UP001212841">
    <property type="component" value="Unassembled WGS sequence"/>
</dbReference>
<protein>
    <recommendedName>
        <fullName evidence="1">Ricin B lectin domain-containing protein</fullName>
    </recommendedName>
</protein>
<evidence type="ECO:0000313" key="2">
    <source>
        <dbReference type="EMBL" id="KAJ3026977.1"/>
    </source>
</evidence>
<sequence>RDVEDAWEVEVWRTSETEDCERVDVRKEIEVLGDFGAGSRGLSIALHSPGQSITTIIVHNVKCPFNNIQTGTYVTPPPAPTHLDLAPTATSPVFTINHAYHIINSKGRYLSHSLQDGVNLQVRQATSTIPRDGEWVISTLTFPEQDSNPTTTTSEEDWQITSQPPQLQYTFFNRATTKVIDLFNGSHSDGAKVGMWGWNAEGNQKWEIKPVSECFVNDGDWTLVENEREGWFLIRSCESGLYLAVGEDGKAVGRGVECAERWRFESVF</sequence>
<feature type="domain" description="Ricin B lectin" evidence="1">
    <location>
        <begin position="157"/>
        <end position="212"/>
    </location>
</feature>